<feature type="domain" description="DUF397" evidence="2">
    <location>
        <begin position="6"/>
        <end position="61"/>
    </location>
</feature>
<dbReference type="RefSeq" id="WP_142034416.1">
    <property type="nucleotide sequence ID" value="NZ_JBHTGS010000002.1"/>
</dbReference>
<organism evidence="3 4">
    <name type="scientific">Stackebrandtia endophytica</name>
    <dbReference type="NCBI Taxonomy" id="1496996"/>
    <lineage>
        <taxon>Bacteria</taxon>
        <taxon>Bacillati</taxon>
        <taxon>Actinomycetota</taxon>
        <taxon>Actinomycetes</taxon>
        <taxon>Glycomycetales</taxon>
        <taxon>Glycomycetaceae</taxon>
        <taxon>Stackebrandtia</taxon>
    </lineage>
</organism>
<keyword evidence="4" id="KW-1185">Reference proteome</keyword>
<proteinExistence type="predicted"/>
<dbReference type="InParanoid" id="A0A543AQU3"/>
<name>A0A543AQU3_9ACTN</name>
<dbReference type="EMBL" id="VFOW01000001">
    <property type="protein sequence ID" value="TQL74939.1"/>
    <property type="molecule type" value="Genomic_DNA"/>
</dbReference>
<feature type="compositionally biased region" description="Polar residues" evidence="1">
    <location>
        <begin position="12"/>
        <end position="29"/>
    </location>
</feature>
<dbReference type="AlphaFoldDB" id="A0A543AQU3"/>
<dbReference type="OrthoDB" id="4301277at2"/>
<evidence type="ECO:0000256" key="1">
    <source>
        <dbReference type="SAM" id="MobiDB-lite"/>
    </source>
</evidence>
<sequence length="61" mass="6719">MTTPGKWRKSTRSTAQGNSCVETRTQDTLTAPVEVRDSKAPELGSLAVDRDQFLALLDIVR</sequence>
<dbReference type="Pfam" id="PF04149">
    <property type="entry name" value="DUF397"/>
    <property type="match status" value="1"/>
</dbReference>
<comment type="caution">
    <text evidence="3">The sequence shown here is derived from an EMBL/GenBank/DDBJ whole genome shotgun (WGS) entry which is preliminary data.</text>
</comment>
<dbReference type="InterPro" id="IPR007278">
    <property type="entry name" value="DUF397"/>
</dbReference>
<protein>
    <submittedName>
        <fullName evidence="3">Uncharacterized protein DUF397</fullName>
    </submittedName>
</protein>
<accession>A0A543AQU3</accession>
<dbReference type="Proteomes" id="UP000317043">
    <property type="component" value="Unassembled WGS sequence"/>
</dbReference>
<gene>
    <name evidence="3" type="ORF">FB566_0429</name>
</gene>
<feature type="region of interest" description="Disordered" evidence="1">
    <location>
        <begin position="1"/>
        <end position="29"/>
    </location>
</feature>
<evidence type="ECO:0000313" key="4">
    <source>
        <dbReference type="Proteomes" id="UP000317043"/>
    </source>
</evidence>
<feature type="compositionally biased region" description="Basic residues" evidence="1">
    <location>
        <begin position="1"/>
        <end position="11"/>
    </location>
</feature>
<reference evidence="3 4" key="1">
    <citation type="submission" date="2019-06" db="EMBL/GenBank/DDBJ databases">
        <title>Sequencing the genomes of 1000 actinobacteria strains.</title>
        <authorList>
            <person name="Klenk H.-P."/>
        </authorList>
    </citation>
    <scope>NUCLEOTIDE SEQUENCE [LARGE SCALE GENOMIC DNA]</scope>
    <source>
        <strain evidence="3 4">DSM 45928</strain>
    </source>
</reference>
<evidence type="ECO:0000313" key="3">
    <source>
        <dbReference type="EMBL" id="TQL74939.1"/>
    </source>
</evidence>
<evidence type="ECO:0000259" key="2">
    <source>
        <dbReference type="Pfam" id="PF04149"/>
    </source>
</evidence>